<dbReference type="GO" id="GO:0051453">
    <property type="term" value="P:regulation of intracellular pH"/>
    <property type="evidence" value="ECO:0000318"/>
    <property type="project" value="GO_Central"/>
</dbReference>
<sequence>MPNSSPGRHSNRAFRLGADDLELETSFGSFPTPDPLGHLLNRDINEHSPLILERIREESEDDTSGPLSVESNTSSNERLPASIDIFSIIDDSEEWKPTARFCRYEWDVEGFDNHLGCAHVPIMPMETYQALQIILGKVIIHRHVEFCGIGGLIYYIEKNITDPDFPNLGETIKCLLENRVAKVEMDESKRMNRRMNSSSQSLHVDQSISNPPGNLNLVCVFINSFFFSARIPRNLISEPNNLASMDTHPERRLAPSKSGLRFGASFVRPPPLDFTDSDEESDQSPEHSILICGAVEEATVCRLVAIRFEEAIVMKDINPKRKKPTRTLYFLLGPNLPEHSYLDLGRAFATIVSNPVSFVSVVCQAVQKVSNAAFETLRYPELLPKAVDRFLAETVVIAPGKILSKNYISGEQVRRVVNMQSEKKERSTSMSVVRPSDVDVDIEKNETKKEPVEVTGSRPYFLGMRQDIKNRSKYFWSDYTDGLNWSMITVVAYMFAVTVVPTLTFGAILELGTQGALSVKSCLFSQAFSGLIWSLFAAQPLLIMSPTGPFLVFEKALSKCAASWDYDYIEVRVYVGMWLFLFTILGTSVNCARFIRYVTVFTEDIFCCLISVIFFTEVEEFLMRVSVLFQFINTTVTFFQQYEENPIVNLEYYTTKAANCTGDPTSCSLPAPNSFLIQTILLVLSIAIFHYLRQVGISNFFGRKLRNLCNNFGGIFAVVFVSILYHFLFSNVKVAMVQISDTQNTTSYMYGFLVIPKLAPDAFLIGGSFMAAVFLYVLIFVEAEIPEQMALRNKRKLRKGGGLHWDLIVVGFCTLFSSFTGLPWMCPAAVQSLAHITACTEYEKTQRGEPKKIKRVLEQRVSGIATYILLLAFAFYGHFLAIPSAAIFGVFFYLGVRNLEGNQMIQRASLVCYLPKNRGSHKFLDLAPFWVVQSYTVLQIIFVCGMYVVKSKPTLGVLFPLFLVITAFFVAEVLPRVYDEKLLEALDEEDEEIDKNEDEESAEDFYHNVRIPV</sequence>
<dbReference type="InterPro" id="IPR011531">
    <property type="entry name" value="HCO3_transpt-like_TM_dom"/>
</dbReference>
<feature type="transmembrane region" description="Helical" evidence="10">
    <location>
        <begin position="762"/>
        <end position="781"/>
    </location>
</feature>
<evidence type="ECO:0000259" key="11">
    <source>
        <dbReference type="Pfam" id="PF00955"/>
    </source>
</evidence>
<evidence type="ECO:0000313" key="12">
    <source>
        <dbReference type="EMBL" id="CAP30171.2"/>
    </source>
</evidence>
<feature type="transmembrane region" description="Helical" evidence="10">
    <location>
        <begin position="597"/>
        <end position="616"/>
    </location>
</feature>
<dbReference type="PANTHER" id="PTHR11453:SF47">
    <property type="entry name" value="ANION EXCHANGE PROTEIN"/>
    <property type="match status" value="1"/>
</dbReference>
<feature type="transmembrane region" description="Helical" evidence="10">
    <location>
        <begin position="675"/>
        <end position="692"/>
    </location>
</feature>
<dbReference type="GO" id="GO:0005886">
    <property type="term" value="C:plasma membrane"/>
    <property type="evidence" value="ECO:0000318"/>
    <property type="project" value="GO_Central"/>
</dbReference>
<keyword evidence="3" id="KW-0813">Transport</keyword>
<feature type="transmembrane region" description="Helical" evidence="10">
    <location>
        <begin position="521"/>
        <end position="543"/>
    </location>
</feature>
<keyword evidence="13" id="KW-1185">Reference proteome</keyword>
<dbReference type="InParanoid" id="A8XC73"/>
<dbReference type="GO" id="GO:0005452">
    <property type="term" value="F:solute:inorganic anion antiporter activity"/>
    <property type="evidence" value="ECO:0007669"/>
    <property type="project" value="InterPro"/>
</dbReference>
<dbReference type="eggNOG" id="KOG1172">
    <property type="taxonomic scope" value="Eukaryota"/>
</dbReference>
<protein>
    <submittedName>
        <fullName evidence="12">Protein CBR-ABTS-4</fullName>
    </submittedName>
</protein>
<keyword evidence="6 10" id="KW-1133">Transmembrane helix</keyword>
<evidence type="ECO:0000313" key="13">
    <source>
        <dbReference type="Proteomes" id="UP000008549"/>
    </source>
</evidence>
<dbReference type="GO" id="GO:0022857">
    <property type="term" value="F:transmembrane transporter activity"/>
    <property type="evidence" value="ECO:0000318"/>
    <property type="project" value="GO_Central"/>
</dbReference>
<evidence type="ECO:0000256" key="10">
    <source>
        <dbReference type="SAM" id="Phobius"/>
    </source>
</evidence>
<keyword evidence="7" id="KW-0406">Ion transport</keyword>
<dbReference type="Gene3D" id="3.40.930.10">
    <property type="entry name" value="Mannitol-specific EII, Chain A"/>
    <property type="match status" value="1"/>
</dbReference>
<feature type="transmembrane region" description="Helical" evidence="10">
    <location>
        <begin position="802"/>
        <end position="825"/>
    </location>
</feature>
<dbReference type="PANTHER" id="PTHR11453">
    <property type="entry name" value="ANION EXCHANGE PROTEIN"/>
    <property type="match status" value="1"/>
</dbReference>
<dbReference type="HOGENOM" id="CLU_297416_0_0_1"/>
<feature type="transmembrane region" description="Helical" evidence="10">
    <location>
        <begin position="864"/>
        <end position="894"/>
    </location>
</feature>
<evidence type="ECO:0000256" key="2">
    <source>
        <dbReference type="ARBA" id="ARBA00010993"/>
    </source>
</evidence>
<organism evidence="12 13">
    <name type="scientific">Caenorhabditis briggsae</name>
    <dbReference type="NCBI Taxonomy" id="6238"/>
    <lineage>
        <taxon>Eukaryota</taxon>
        <taxon>Metazoa</taxon>
        <taxon>Ecdysozoa</taxon>
        <taxon>Nematoda</taxon>
        <taxon>Chromadorea</taxon>
        <taxon>Rhabditida</taxon>
        <taxon>Rhabditina</taxon>
        <taxon>Rhabditomorpha</taxon>
        <taxon>Rhabditoidea</taxon>
        <taxon>Rhabditidae</taxon>
        <taxon>Peloderinae</taxon>
        <taxon>Caenorhabditis</taxon>
    </lineage>
</organism>
<feature type="transmembrane region" description="Helical" evidence="10">
    <location>
        <begin position="571"/>
        <end position="590"/>
    </location>
</feature>
<dbReference type="SUPFAM" id="SSF55804">
    <property type="entry name" value="Phoshotransferase/anion transport protein"/>
    <property type="match status" value="1"/>
</dbReference>
<dbReference type="PRINTS" id="PR01231">
    <property type="entry name" value="HCO3TRNSPORT"/>
</dbReference>
<dbReference type="GO" id="GO:0055085">
    <property type="term" value="P:transmembrane transport"/>
    <property type="evidence" value="ECO:0000318"/>
    <property type="project" value="GO_Central"/>
</dbReference>
<dbReference type="GO" id="GO:0006820">
    <property type="term" value="P:monoatomic anion transport"/>
    <property type="evidence" value="ECO:0007669"/>
    <property type="project" value="InterPro"/>
</dbReference>
<dbReference type="Gene3D" id="1.10.287.570">
    <property type="entry name" value="Helical hairpin bin"/>
    <property type="match status" value="1"/>
</dbReference>
<comment type="subcellular location">
    <subcellularLocation>
        <location evidence="1">Cell membrane</location>
        <topology evidence="1">Multi-pass membrane protein</topology>
    </subcellularLocation>
</comment>
<gene>
    <name evidence="14" type="primary">abts-4</name>
    <name evidence="12" type="synonym">Cbr-abts-4</name>
    <name evidence="14" type="ORF">CBG10883</name>
    <name evidence="12" type="ORF">CBG_10883</name>
</gene>
<feature type="transmembrane region" description="Helical" evidence="10">
    <location>
        <begin position="712"/>
        <end position="729"/>
    </location>
</feature>
<keyword evidence="4" id="KW-1003">Cell membrane</keyword>
<evidence type="ECO:0000256" key="6">
    <source>
        <dbReference type="ARBA" id="ARBA00022989"/>
    </source>
</evidence>
<dbReference type="Proteomes" id="UP000008549">
    <property type="component" value="Unassembled WGS sequence"/>
</dbReference>
<dbReference type="Pfam" id="PF00955">
    <property type="entry name" value="HCO3_cotransp"/>
    <property type="match status" value="1"/>
</dbReference>
<dbReference type="AlphaFoldDB" id="A8XC73"/>
<name>A8XC73_CAEBR</name>
<dbReference type="STRING" id="6238.A8XC73"/>
<dbReference type="OMA" id="MCPAAVQ"/>
<evidence type="ECO:0000256" key="1">
    <source>
        <dbReference type="ARBA" id="ARBA00004651"/>
    </source>
</evidence>
<evidence type="ECO:0000256" key="4">
    <source>
        <dbReference type="ARBA" id="ARBA00022475"/>
    </source>
</evidence>
<dbReference type="InterPro" id="IPR003020">
    <property type="entry name" value="HCO3_transpt_euk"/>
</dbReference>
<dbReference type="FunCoup" id="A8XC73">
    <property type="interactions" value="16"/>
</dbReference>
<reference evidence="12 13" key="2">
    <citation type="journal article" date="2011" name="PLoS Genet.">
        <title>Caenorhabditis briggsae recombinant inbred line genotypes reveal inter-strain incompatibility and the evolution of recombination.</title>
        <authorList>
            <person name="Ross J.A."/>
            <person name="Koboldt D.C."/>
            <person name="Staisch J.E."/>
            <person name="Chamberlin H.M."/>
            <person name="Gupta B.P."/>
            <person name="Miller R.D."/>
            <person name="Baird S.E."/>
            <person name="Haag E.S."/>
        </authorList>
    </citation>
    <scope>NUCLEOTIDE SEQUENCE [LARGE SCALE GENOMIC DNA]</scope>
    <source>
        <strain evidence="12 13">AF16</strain>
    </source>
</reference>
<evidence type="ECO:0000256" key="3">
    <source>
        <dbReference type="ARBA" id="ARBA00022448"/>
    </source>
</evidence>
<comment type="similarity">
    <text evidence="2">Belongs to the anion exchanger (TC 2.A.31) family.</text>
</comment>
<keyword evidence="8 10" id="KW-0472">Membrane</keyword>
<feature type="domain" description="Bicarbonate transporter-like transmembrane" evidence="11">
    <location>
        <begin position="460"/>
        <end position="990"/>
    </location>
</feature>
<dbReference type="GO" id="GO:0016323">
    <property type="term" value="C:basolateral plasma membrane"/>
    <property type="evidence" value="ECO:0007669"/>
    <property type="project" value="EnsemblMetazoa"/>
</dbReference>
<feature type="transmembrane region" description="Helical" evidence="10">
    <location>
        <begin position="955"/>
        <end position="974"/>
    </location>
</feature>
<dbReference type="InterPro" id="IPR016152">
    <property type="entry name" value="PTrfase/Anion_transptr"/>
</dbReference>
<reference evidence="12 13" key="1">
    <citation type="journal article" date="2003" name="PLoS Biol.">
        <title>The genome sequence of Caenorhabditis briggsae: a platform for comparative genomics.</title>
        <authorList>
            <person name="Stein L.D."/>
            <person name="Bao Z."/>
            <person name="Blasiar D."/>
            <person name="Blumenthal T."/>
            <person name="Brent M.R."/>
            <person name="Chen N."/>
            <person name="Chinwalla A."/>
            <person name="Clarke L."/>
            <person name="Clee C."/>
            <person name="Coghlan A."/>
            <person name="Coulson A."/>
            <person name="D'Eustachio P."/>
            <person name="Fitch D.H."/>
            <person name="Fulton L.A."/>
            <person name="Fulton R.E."/>
            <person name="Griffiths-Jones S."/>
            <person name="Harris T.W."/>
            <person name="Hillier L.W."/>
            <person name="Kamath R."/>
            <person name="Kuwabara P.E."/>
            <person name="Mardis E.R."/>
            <person name="Marra M.A."/>
            <person name="Miner T.L."/>
            <person name="Minx P."/>
            <person name="Mullikin J.C."/>
            <person name="Plumb R.W."/>
            <person name="Rogers J."/>
            <person name="Schein J.E."/>
            <person name="Sohrmann M."/>
            <person name="Spieth J."/>
            <person name="Stajich J.E."/>
            <person name="Wei C."/>
            <person name="Willey D."/>
            <person name="Wilson R.K."/>
            <person name="Durbin R."/>
            <person name="Waterston R.H."/>
        </authorList>
    </citation>
    <scope>NUCLEOTIDE SEQUENCE [LARGE SCALE GENOMIC DNA]</scope>
    <source>
        <strain evidence="12 13">AF16</strain>
    </source>
</reference>
<evidence type="ECO:0000313" key="14">
    <source>
        <dbReference type="WormBase" id="CBG10883"/>
    </source>
</evidence>
<keyword evidence="5 10" id="KW-0812">Transmembrane</keyword>
<evidence type="ECO:0000256" key="8">
    <source>
        <dbReference type="ARBA" id="ARBA00023136"/>
    </source>
</evidence>
<dbReference type="WormBase" id="CBG10883">
    <property type="protein sequence ID" value="CBP41912"/>
    <property type="gene ID" value="WBGene00032139"/>
    <property type="gene designation" value="Cbr-abts-4"/>
</dbReference>
<dbReference type="EMBL" id="HE601482">
    <property type="protein sequence ID" value="CAP30171.2"/>
    <property type="molecule type" value="Genomic_DNA"/>
</dbReference>
<accession>A8XC73</accession>
<evidence type="ECO:0000256" key="7">
    <source>
        <dbReference type="ARBA" id="ARBA00023065"/>
    </source>
</evidence>
<feature type="transmembrane region" description="Helical" evidence="10">
    <location>
        <begin position="926"/>
        <end position="949"/>
    </location>
</feature>
<proteinExistence type="inferred from homology"/>
<evidence type="ECO:0000256" key="5">
    <source>
        <dbReference type="ARBA" id="ARBA00022692"/>
    </source>
</evidence>
<feature type="transmembrane region" description="Helical" evidence="10">
    <location>
        <begin position="485"/>
        <end position="509"/>
    </location>
</feature>
<dbReference type="GO" id="GO:0015701">
    <property type="term" value="P:bicarbonate transport"/>
    <property type="evidence" value="ECO:0000318"/>
    <property type="project" value="GO_Central"/>
</dbReference>
<feature type="region of interest" description="Disordered" evidence="9">
    <location>
        <begin position="187"/>
        <end position="206"/>
    </location>
</feature>
<evidence type="ECO:0000256" key="9">
    <source>
        <dbReference type="SAM" id="MobiDB-lite"/>
    </source>
</evidence>